<dbReference type="GO" id="GO:0005942">
    <property type="term" value="C:phosphatidylinositol 3-kinase complex"/>
    <property type="evidence" value="ECO:0007669"/>
    <property type="project" value="TreeGrafter"/>
</dbReference>
<evidence type="ECO:0000259" key="4">
    <source>
        <dbReference type="PROSITE" id="PS50001"/>
    </source>
</evidence>
<feature type="domain" description="SH2" evidence="4">
    <location>
        <begin position="194"/>
        <end position="289"/>
    </location>
</feature>
<dbReference type="GO" id="GO:0008286">
    <property type="term" value="P:insulin receptor signaling pathway"/>
    <property type="evidence" value="ECO:0007669"/>
    <property type="project" value="TreeGrafter"/>
</dbReference>
<dbReference type="PRINTS" id="PR00401">
    <property type="entry name" value="SH2DOMAIN"/>
</dbReference>
<keyword evidence="6" id="KW-1185">Reference proteome</keyword>
<dbReference type="SUPFAM" id="SSF55550">
    <property type="entry name" value="SH2 domain"/>
    <property type="match status" value="2"/>
</dbReference>
<dbReference type="SMART" id="SM00252">
    <property type="entry name" value="SH2"/>
    <property type="match status" value="2"/>
</dbReference>
<feature type="region of interest" description="Disordered" evidence="3">
    <location>
        <begin position="1"/>
        <end position="64"/>
    </location>
</feature>
<dbReference type="Proteomes" id="UP001152803">
    <property type="component" value="Unassembled WGS sequence"/>
</dbReference>
<dbReference type="InterPro" id="IPR035022">
    <property type="entry name" value="PI3kinase_P85_nSH2"/>
</dbReference>
<dbReference type="OrthoDB" id="3175255at2759"/>
<name>A0A9Q1HZR2_CONCO</name>
<proteinExistence type="predicted"/>
<dbReference type="Pfam" id="PF00017">
    <property type="entry name" value="SH2"/>
    <property type="match status" value="2"/>
</dbReference>
<dbReference type="Gene3D" id="1.10.287.1490">
    <property type="match status" value="1"/>
</dbReference>
<dbReference type="CDD" id="cd09942">
    <property type="entry name" value="SH2_nSH2_p85_like"/>
    <property type="match status" value="1"/>
</dbReference>
<dbReference type="GO" id="GO:0046935">
    <property type="term" value="F:1-phosphatidylinositol-3-kinase regulator activity"/>
    <property type="evidence" value="ECO:0007669"/>
    <property type="project" value="TreeGrafter"/>
</dbReference>
<dbReference type="PANTHER" id="PTHR10155:SF1">
    <property type="entry name" value="PHOSPHATIDYLINOSITOL 3-KINASE REGULATORY SUBUNIT BETA"/>
    <property type="match status" value="1"/>
</dbReference>
<dbReference type="AlphaFoldDB" id="A0A9Q1HZR2"/>
<dbReference type="InterPro" id="IPR000980">
    <property type="entry name" value="SH2"/>
</dbReference>
<gene>
    <name evidence="5" type="ORF">COCON_G00086510</name>
</gene>
<evidence type="ECO:0000256" key="1">
    <source>
        <dbReference type="ARBA" id="ARBA00022999"/>
    </source>
</evidence>
<sequence length="479" mass="52859">MAAEGLQCLTDSRAALRSPSAQEGEGPNGQFPNAYVQYLGPEMMSPPPPSNQPLLPQSPLPLAPRPASPPLHKAVSLLELTERSPNPVLRLVETLEKQDGGEEGVSGWLCGALELPAPPLQNLLTLRYLLRYLGQVCHAPPPHSPAPASGAGPNADSVEAELRPPALPPKPPGAKSRPPAVANGNSAGLSEVEWYWGDISREEVNEKLRDAPDGSFLVRDASSRVQGEYTLTLRKGGSNKLIKIFHRGGRYGFSEPLPFLSVEELIGHYRQRSLAHCNAQLDTRLLYAVSKHAPLTTSSNHSFTLKHLQEKRVEEVGEQYQEKSQENDLLYEEHTPTAQELQIKRTAIEAFSEAIRIYQEQCETQDCHGQETQRLCPVMTEEEEEALPHADELTCQSQKGSFACSVVVDGEVKHCVICRTVTGYGFAEPYDLHSSLKELVLHYRSRSLVQHNRTLNVTLSCPIFSQHNHNYSRSNSNSP</sequence>
<organism evidence="5 6">
    <name type="scientific">Conger conger</name>
    <name type="common">Conger eel</name>
    <name type="synonym">Muraena conger</name>
    <dbReference type="NCBI Taxonomy" id="82655"/>
    <lineage>
        <taxon>Eukaryota</taxon>
        <taxon>Metazoa</taxon>
        <taxon>Chordata</taxon>
        <taxon>Craniata</taxon>
        <taxon>Vertebrata</taxon>
        <taxon>Euteleostomi</taxon>
        <taxon>Actinopterygii</taxon>
        <taxon>Neopterygii</taxon>
        <taxon>Teleostei</taxon>
        <taxon>Anguilliformes</taxon>
        <taxon>Congridae</taxon>
        <taxon>Conger</taxon>
    </lineage>
</organism>
<dbReference type="PRINTS" id="PR00678">
    <property type="entry name" value="PI3KINASEP85"/>
</dbReference>
<dbReference type="PANTHER" id="PTHR10155">
    <property type="entry name" value="PHOSPHATIDYLINOSITOL 3-KINASE REGULATORY SUBUNIT"/>
    <property type="match status" value="1"/>
</dbReference>
<evidence type="ECO:0000256" key="2">
    <source>
        <dbReference type="PROSITE-ProRule" id="PRU00191"/>
    </source>
</evidence>
<keyword evidence="1 2" id="KW-0727">SH2 domain</keyword>
<evidence type="ECO:0000313" key="5">
    <source>
        <dbReference type="EMBL" id="KAJ8274026.1"/>
    </source>
</evidence>
<dbReference type="Gene3D" id="3.30.505.10">
    <property type="entry name" value="SH2 domain"/>
    <property type="match status" value="2"/>
</dbReference>
<protein>
    <recommendedName>
        <fullName evidence="4">SH2 domain-containing protein</fullName>
    </recommendedName>
</protein>
<dbReference type="FunFam" id="3.30.505.10:FF:000014">
    <property type="entry name" value="Phosphatidylinositol 3-kinase regulatory subunit alpha"/>
    <property type="match status" value="1"/>
</dbReference>
<dbReference type="Pfam" id="PF16454">
    <property type="entry name" value="PI3K_P85_iSH2"/>
    <property type="match status" value="1"/>
</dbReference>
<dbReference type="EMBL" id="JAFJMO010000006">
    <property type="protein sequence ID" value="KAJ8274026.1"/>
    <property type="molecule type" value="Genomic_DNA"/>
</dbReference>
<feature type="compositionally biased region" description="Pro residues" evidence="3">
    <location>
        <begin position="44"/>
        <end position="64"/>
    </location>
</feature>
<dbReference type="InterPro" id="IPR032498">
    <property type="entry name" value="PI3K_P85_iSH2"/>
</dbReference>
<reference evidence="5" key="1">
    <citation type="journal article" date="2023" name="Science">
        <title>Genome structures resolve the early diversification of teleost fishes.</title>
        <authorList>
            <person name="Parey E."/>
            <person name="Louis A."/>
            <person name="Montfort J."/>
            <person name="Bouchez O."/>
            <person name="Roques C."/>
            <person name="Iampietro C."/>
            <person name="Lluch J."/>
            <person name="Castinel A."/>
            <person name="Donnadieu C."/>
            <person name="Desvignes T."/>
            <person name="Floi Bucao C."/>
            <person name="Jouanno E."/>
            <person name="Wen M."/>
            <person name="Mejri S."/>
            <person name="Dirks R."/>
            <person name="Jansen H."/>
            <person name="Henkel C."/>
            <person name="Chen W.J."/>
            <person name="Zahm M."/>
            <person name="Cabau C."/>
            <person name="Klopp C."/>
            <person name="Thompson A.W."/>
            <person name="Robinson-Rechavi M."/>
            <person name="Braasch I."/>
            <person name="Lecointre G."/>
            <person name="Bobe J."/>
            <person name="Postlethwait J.H."/>
            <person name="Berthelot C."/>
            <person name="Roest Crollius H."/>
            <person name="Guiguen Y."/>
        </authorList>
    </citation>
    <scope>NUCLEOTIDE SEQUENCE</scope>
    <source>
        <strain evidence="5">Concon-B</strain>
    </source>
</reference>
<evidence type="ECO:0000256" key="3">
    <source>
        <dbReference type="SAM" id="MobiDB-lite"/>
    </source>
</evidence>
<dbReference type="PROSITE" id="PS50001">
    <property type="entry name" value="SH2"/>
    <property type="match status" value="1"/>
</dbReference>
<accession>A0A9Q1HZR2</accession>
<feature type="region of interest" description="Disordered" evidence="3">
    <location>
        <begin position="142"/>
        <end position="185"/>
    </location>
</feature>
<dbReference type="InterPro" id="IPR036860">
    <property type="entry name" value="SH2_dom_sf"/>
</dbReference>
<comment type="caution">
    <text evidence="5">The sequence shown here is derived from an EMBL/GenBank/DDBJ whole genome shotgun (WGS) entry which is preliminary data.</text>
</comment>
<dbReference type="GO" id="GO:0046854">
    <property type="term" value="P:phosphatidylinositol phosphate biosynthetic process"/>
    <property type="evidence" value="ECO:0007669"/>
    <property type="project" value="TreeGrafter"/>
</dbReference>
<evidence type="ECO:0000313" key="6">
    <source>
        <dbReference type="Proteomes" id="UP001152803"/>
    </source>
</evidence>